<feature type="non-terminal residue" evidence="1">
    <location>
        <position position="58"/>
    </location>
</feature>
<reference evidence="1" key="1">
    <citation type="journal article" date="2020" name="Stud. Mycol.">
        <title>101 Dothideomycetes genomes: a test case for predicting lifestyles and emergence of pathogens.</title>
        <authorList>
            <person name="Haridas S."/>
            <person name="Albert R."/>
            <person name="Binder M."/>
            <person name="Bloem J."/>
            <person name="Labutti K."/>
            <person name="Salamov A."/>
            <person name="Andreopoulos B."/>
            <person name="Baker S."/>
            <person name="Barry K."/>
            <person name="Bills G."/>
            <person name="Bluhm B."/>
            <person name="Cannon C."/>
            <person name="Castanera R."/>
            <person name="Culley D."/>
            <person name="Daum C."/>
            <person name="Ezra D."/>
            <person name="Gonzalez J."/>
            <person name="Henrissat B."/>
            <person name="Kuo A."/>
            <person name="Liang C."/>
            <person name="Lipzen A."/>
            <person name="Lutzoni F."/>
            <person name="Magnuson J."/>
            <person name="Mondo S."/>
            <person name="Nolan M."/>
            <person name="Ohm R."/>
            <person name="Pangilinan J."/>
            <person name="Park H.-J."/>
            <person name="Ramirez L."/>
            <person name="Alfaro M."/>
            <person name="Sun H."/>
            <person name="Tritt A."/>
            <person name="Yoshinaga Y."/>
            <person name="Zwiers L.-H."/>
            <person name="Turgeon B."/>
            <person name="Goodwin S."/>
            <person name="Spatafora J."/>
            <person name="Crous P."/>
            <person name="Grigoriev I."/>
        </authorList>
    </citation>
    <scope>NUCLEOTIDE SEQUENCE</scope>
    <source>
        <strain evidence="1">CBS 130266</strain>
    </source>
</reference>
<organism evidence="1 2">
    <name type="scientific">Tothia fuscella</name>
    <dbReference type="NCBI Taxonomy" id="1048955"/>
    <lineage>
        <taxon>Eukaryota</taxon>
        <taxon>Fungi</taxon>
        <taxon>Dikarya</taxon>
        <taxon>Ascomycota</taxon>
        <taxon>Pezizomycotina</taxon>
        <taxon>Dothideomycetes</taxon>
        <taxon>Pleosporomycetidae</taxon>
        <taxon>Venturiales</taxon>
        <taxon>Cylindrosympodiaceae</taxon>
        <taxon>Tothia</taxon>
    </lineage>
</organism>
<dbReference type="Proteomes" id="UP000800235">
    <property type="component" value="Unassembled WGS sequence"/>
</dbReference>
<name>A0A9P4U1Q8_9PEZI</name>
<dbReference type="Gene3D" id="1.25.40.10">
    <property type="entry name" value="Tetratricopeptide repeat domain"/>
    <property type="match status" value="1"/>
</dbReference>
<protein>
    <recommendedName>
        <fullName evidence="3">Kinesin light chain</fullName>
    </recommendedName>
</protein>
<feature type="non-terminal residue" evidence="1">
    <location>
        <position position="1"/>
    </location>
</feature>
<dbReference type="Pfam" id="PF13374">
    <property type="entry name" value="TPR_10"/>
    <property type="match status" value="1"/>
</dbReference>
<dbReference type="InterPro" id="IPR011990">
    <property type="entry name" value="TPR-like_helical_dom_sf"/>
</dbReference>
<gene>
    <name evidence="1" type="ORF">EJ08DRAFT_561465</name>
</gene>
<dbReference type="OrthoDB" id="5986190at2759"/>
<dbReference type="SUPFAM" id="SSF48452">
    <property type="entry name" value="TPR-like"/>
    <property type="match status" value="1"/>
</dbReference>
<evidence type="ECO:0000313" key="1">
    <source>
        <dbReference type="EMBL" id="KAF2434914.1"/>
    </source>
</evidence>
<evidence type="ECO:0008006" key="3">
    <source>
        <dbReference type="Google" id="ProtNLM"/>
    </source>
</evidence>
<accession>A0A9P4U1Q8</accession>
<sequence length="58" mass="6638">LGAEHPFTLTSMNNLALTWKSQGRRFEALDLISRCLKVLRRELGPDHPNTIICIKTFN</sequence>
<keyword evidence="2" id="KW-1185">Reference proteome</keyword>
<comment type="caution">
    <text evidence="1">The sequence shown here is derived from an EMBL/GenBank/DDBJ whole genome shotgun (WGS) entry which is preliminary data.</text>
</comment>
<evidence type="ECO:0000313" key="2">
    <source>
        <dbReference type="Proteomes" id="UP000800235"/>
    </source>
</evidence>
<dbReference type="AlphaFoldDB" id="A0A9P4U1Q8"/>
<dbReference type="EMBL" id="MU007015">
    <property type="protein sequence ID" value="KAF2434914.1"/>
    <property type="molecule type" value="Genomic_DNA"/>
</dbReference>
<proteinExistence type="predicted"/>